<dbReference type="AlphaFoldDB" id="G4NIY2"/>
<gene>
    <name evidence="1" type="ORF">MGG_17958</name>
</gene>
<sequence>MRTTAKTLLPGMWYKTLVPCGHFIWRPSRAHGAAFPFQYEGIRRTHSASPTTGKLQPYPGQIESIKSVVERMRAVGIVLPNDKLRKIQTKFTKVSKKAKINDPIMHAQERATAPVKELLSFSVSAWPWHRVTDIVQADYFSTPKPLTGRVASRLIHRSQTEPLWICTAVRGRSNQSLHINNCCQSIRTQQVKRAFQVALRMHGYDKHGRRFEESSDKPEQLYGTCNLVAHMDDAASIKKPVLVQYYYDIVGQLMPHLGCASGEIPPVPLHHRNTQQEGTE</sequence>
<accession>G4NIY2</accession>
<dbReference type="KEGG" id="mgr:MGG_17958"/>
<dbReference type="OrthoDB" id="5237565at2759"/>
<organism evidence="1 2">
    <name type="scientific">Pyricularia oryzae (strain 70-15 / ATCC MYA-4617 / FGSC 8958)</name>
    <name type="common">Rice blast fungus</name>
    <name type="synonym">Magnaporthe oryzae</name>
    <dbReference type="NCBI Taxonomy" id="242507"/>
    <lineage>
        <taxon>Eukaryota</taxon>
        <taxon>Fungi</taxon>
        <taxon>Dikarya</taxon>
        <taxon>Ascomycota</taxon>
        <taxon>Pezizomycotina</taxon>
        <taxon>Sordariomycetes</taxon>
        <taxon>Sordariomycetidae</taxon>
        <taxon>Magnaporthales</taxon>
        <taxon>Pyriculariaceae</taxon>
        <taxon>Pyricularia</taxon>
    </lineage>
</organism>
<evidence type="ECO:0000313" key="2">
    <source>
        <dbReference type="Proteomes" id="UP000009058"/>
    </source>
</evidence>
<evidence type="ECO:0000313" key="1">
    <source>
        <dbReference type="EMBL" id="EHA46198.1"/>
    </source>
</evidence>
<dbReference type="GeneID" id="12984840"/>
<reference evidence="1 2" key="1">
    <citation type="journal article" date="2005" name="Nature">
        <title>The genome sequence of the rice blast fungus Magnaporthe grisea.</title>
        <authorList>
            <person name="Dean R.A."/>
            <person name="Talbot N.J."/>
            <person name="Ebbole D.J."/>
            <person name="Farman M.L."/>
            <person name="Mitchell T.K."/>
            <person name="Orbach M.J."/>
            <person name="Thon M."/>
            <person name="Kulkarni R."/>
            <person name="Xu J.R."/>
            <person name="Pan H."/>
            <person name="Read N.D."/>
            <person name="Lee Y.H."/>
            <person name="Carbone I."/>
            <person name="Brown D."/>
            <person name="Oh Y.Y."/>
            <person name="Donofrio N."/>
            <person name="Jeong J.S."/>
            <person name="Soanes D.M."/>
            <person name="Djonovic S."/>
            <person name="Kolomiets E."/>
            <person name="Rehmeyer C."/>
            <person name="Li W."/>
            <person name="Harding M."/>
            <person name="Kim S."/>
            <person name="Lebrun M.H."/>
            <person name="Bohnert H."/>
            <person name="Coughlan S."/>
            <person name="Butler J."/>
            <person name="Calvo S."/>
            <person name="Ma L.J."/>
            <person name="Nicol R."/>
            <person name="Purcell S."/>
            <person name="Nusbaum C."/>
            <person name="Galagan J.E."/>
            <person name="Birren B.W."/>
        </authorList>
    </citation>
    <scope>NUCLEOTIDE SEQUENCE [LARGE SCALE GENOMIC DNA]</scope>
    <source>
        <strain evidence="2">70-15 / ATCC MYA-4617 / FGSC 8958</strain>
    </source>
</reference>
<dbReference type="RefSeq" id="XP_003720941.1">
    <property type="nucleotide sequence ID" value="XM_003720893.1"/>
</dbReference>
<keyword evidence="2" id="KW-1185">Reference proteome</keyword>
<dbReference type="InParanoid" id="G4NIY2"/>
<reference key="2">
    <citation type="submission" date="2011-05" db="EMBL/GenBank/DDBJ databases">
        <title>The Genome Sequence of Magnaporthe oryzae 70-15.</title>
        <authorList>
            <consortium name="The Broad Institute Genome Sequencing Platform"/>
            <person name="Ma L.-J."/>
            <person name="Dead R."/>
            <person name="Young S.K."/>
            <person name="Zeng Q."/>
            <person name="Gargeya S."/>
            <person name="Fitzgerald M."/>
            <person name="Haas B."/>
            <person name="Abouelleil A."/>
            <person name="Alvarado L."/>
            <person name="Arachchi H.M."/>
            <person name="Berlin A."/>
            <person name="Brown A."/>
            <person name="Chapman S.B."/>
            <person name="Chen Z."/>
            <person name="Dunbar C."/>
            <person name="Freedman E."/>
            <person name="Gearin G."/>
            <person name="Gellesch M."/>
            <person name="Goldberg J."/>
            <person name="Griggs A."/>
            <person name="Gujja S."/>
            <person name="Heiman D."/>
            <person name="Howarth C."/>
            <person name="Larson L."/>
            <person name="Lui A."/>
            <person name="MacDonald P.J.P."/>
            <person name="Mehta T."/>
            <person name="Montmayeur A."/>
            <person name="Murphy C."/>
            <person name="Neiman D."/>
            <person name="Pearson M."/>
            <person name="Priest M."/>
            <person name="Roberts A."/>
            <person name="Saif S."/>
            <person name="Shea T."/>
            <person name="Shenoy N."/>
            <person name="Sisk P."/>
            <person name="Stolte C."/>
            <person name="Sykes S."/>
            <person name="Yandava C."/>
            <person name="Wortman J."/>
            <person name="Nusbaum C."/>
            <person name="Birren B."/>
        </authorList>
    </citation>
    <scope>NUCLEOTIDE SEQUENCE</scope>
    <source>
        <strain>70-15</strain>
    </source>
</reference>
<dbReference type="Proteomes" id="UP000009058">
    <property type="component" value="Chromosome 7"/>
</dbReference>
<name>G4NIY2_PYRO7</name>
<protein>
    <submittedName>
        <fullName evidence="1">Uncharacterized protein</fullName>
    </submittedName>
</protein>
<dbReference type="HOGENOM" id="CLU_994251_0_0_1"/>
<proteinExistence type="predicted"/>
<dbReference type="EMBL" id="CM001237">
    <property type="protein sequence ID" value="EHA46198.1"/>
    <property type="molecule type" value="Genomic_DNA"/>
</dbReference>
<dbReference type="VEuPathDB" id="FungiDB:MGG_17958"/>